<proteinExistence type="predicted"/>
<evidence type="ECO:0000313" key="3">
    <source>
        <dbReference type="Proteomes" id="UP000000763"/>
    </source>
</evidence>
<evidence type="ECO:0000256" key="1">
    <source>
        <dbReference type="SAM" id="MobiDB-lite"/>
    </source>
</evidence>
<evidence type="ECO:0000313" key="2">
    <source>
        <dbReference type="EMBL" id="BAD16383.1"/>
    </source>
</evidence>
<feature type="region of interest" description="Disordered" evidence="1">
    <location>
        <begin position="44"/>
        <end position="64"/>
    </location>
</feature>
<dbReference type="PANTHER" id="PTHR35166:SF11">
    <property type="entry name" value="OS05G0151550 PROTEIN"/>
    <property type="match status" value="1"/>
</dbReference>
<reference evidence="3" key="2">
    <citation type="journal article" date="2008" name="Nucleic Acids Res.">
        <title>The rice annotation project database (RAP-DB): 2008 update.</title>
        <authorList>
            <consortium name="The rice annotation project (RAP)"/>
        </authorList>
    </citation>
    <scope>GENOME REANNOTATION</scope>
    <source>
        <strain evidence="3">cv. Nipponbare</strain>
    </source>
</reference>
<accession>Q6YWH2</accession>
<name>Q6YWH2_ORYSJ</name>
<reference evidence="3" key="1">
    <citation type="journal article" date="2005" name="Nature">
        <title>The map-based sequence of the rice genome.</title>
        <authorList>
            <consortium name="International rice genome sequencing project (IRGSP)"/>
            <person name="Matsumoto T."/>
            <person name="Wu J."/>
            <person name="Kanamori H."/>
            <person name="Katayose Y."/>
            <person name="Fujisawa M."/>
            <person name="Namiki N."/>
            <person name="Mizuno H."/>
            <person name="Yamamoto K."/>
            <person name="Antonio B.A."/>
            <person name="Baba T."/>
            <person name="Sakata K."/>
            <person name="Nagamura Y."/>
            <person name="Aoki H."/>
            <person name="Arikawa K."/>
            <person name="Arita K."/>
            <person name="Bito T."/>
            <person name="Chiden Y."/>
            <person name="Fujitsuka N."/>
            <person name="Fukunaka R."/>
            <person name="Hamada M."/>
            <person name="Harada C."/>
            <person name="Hayashi A."/>
            <person name="Hijishita S."/>
            <person name="Honda M."/>
            <person name="Hosokawa S."/>
            <person name="Ichikawa Y."/>
            <person name="Idonuma A."/>
            <person name="Iijima M."/>
            <person name="Ikeda M."/>
            <person name="Ikeno M."/>
            <person name="Ito K."/>
            <person name="Ito S."/>
            <person name="Ito T."/>
            <person name="Ito Y."/>
            <person name="Ito Y."/>
            <person name="Iwabuchi A."/>
            <person name="Kamiya K."/>
            <person name="Karasawa W."/>
            <person name="Kurita K."/>
            <person name="Katagiri S."/>
            <person name="Kikuta A."/>
            <person name="Kobayashi H."/>
            <person name="Kobayashi N."/>
            <person name="Machita K."/>
            <person name="Maehara T."/>
            <person name="Masukawa M."/>
            <person name="Mizubayashi T."/>
            <person name="Mukai Y."/>
            <person name="Nagasaki H."/>
            <person name="Nagata Y."/>
            <person name="Naito S."/>
            <person name="Nakashima M."/>
            <person name="Nakama Y."/>
            <person name="Nakamichi Y."/>
            <person name="Nakamura M."/>
            <person name="Meguro A."/>
            <person name="Negishi M."/>
            <person name="Ohta I."/>
            <person name="Ohta T."/>
            <person name="Okamoto M."/>
            <person name="Ono N."/>
            <person name="Saji S."/>
            <person name="Sakaguchi M."/>
            <person name="Sakai K."/>
            <person name="Shibata M."/>
            <person name="Shimokawa T."/>
            <person name="Song J."/>
            <person name="Takazaki Y."/>
            <person name="Terasawa K."/>
            <person name="Tsugane M."/>
            <person name="Tsuji K."/>
            <person name="Ueda S."/>
            <person name="Waki K."/>
            <person name="Yamagata H."/>
            <person name="Yamamoto M."/>
            <person name="Yamamoto S."/>
            <person name="Yamane H."/>
            <person name="Yoshiki S."/>
            <person name="Yoshihara R."/>
            <person name="Yukawa K."/>
            <person name="Zhong H."/>
            <person name="Yano M."/>
            <person name="Yuan Q."/>
            <person name="Ouyang S."/>
            <person name="Liu J."/>
            <person name="Jones K.M."/>
            <person name="Gansberger K."/>
            <person name="Moffat K."/>
            <person name="Hill J."/>
            <person name="Bera J."/>
            <person name="Fadrosh D."/>
            <person name="Jin S."/>
            <person name="Johri S."/>
            <person name="Kim M."/>
            <person name="Overton L."/>
            <person name="Reardon M."/>
            <person name="Tsitrin T."/>
            <person name="Vuong H."/>
            <person name="Weaver B."/>
            <person name="Ciecko A."/>
            <person name="Tallon L."/>
            <person name="Jackson J."/>
            <person name="Pai G."/>
            <person name="Aken S.V."/>
            <person name="Utterback T."/>
            <person name="Reidmuller S."/>
            <person name="Feldblyum T."/>
            <person name="Hsiao J."/>
            <person name="Zismann V."/>
            <person name="Iobst S."/>
            <person name="de Vazeille A.R."/>
            <person name="Buell C.R."/>
            <person name="Ying K."/>
            <person name="Li Y."/>
            <person name="Lu T."/>
            <person name="Huang Y."/>
            <person name="Zhao Q."/>
            <person name="Feng Q."/>
            <person name="Zhang L."/>
            <person name="Zhu J."/>
            <person name="Weng Q."/>
            <person name="Mu J."/>
            <person name="Lu Y."/>
            <person name="Fan D."/>
            <person name="Liu Y."/>
            <person name="Guan J."/>
            <person name="Zhang Y."/>
            <person name="Yu S."/>
            <person name="Liu X."/>
            <person name="Zhang Y."/>
            <person name="Hong G."/>
            <person name="Han B."/>
            <person name="Choisne N."/>
            <person name="Demange N."/>
            <person name="Orjeda G."/>
            <person name="Samain S."/>
            <person name="Cattolico L."/>
            <person name="Pelletier E."/>
            <person name="Couloux A."/>
            <person name="Segurens B."/>
            <person name="Wincker P."/>
            <person name="D'Hont A."/>
            <person name="Scarpelli C."/>
            <person name="Weissenbach J."/>
            <person name="Salanoubat M."/>
            <person name="Quetier F."/>
            <person name="Yu Y."/>
            <person name="Kim H.R."/>
            <person name="Rambo T."/>
            <person name="Currie J."/>
            <person name="Collura K."/>
            <person name="Luo M."/>
            <person name="Yang T."/>
            <person name="Ammiraju J.S.S."/>
            <person name="Engler F."/>
            <person name="Soderlund C."/>
            <person name="Wing R.A."/>
            <person name="Palmer L.E."/>
            <person name="de la Bastide M."/>
            <person name="Spiegel L."/>
            <person name="Nascimento L."/>
            <person name="Zutavern T."/>
            <person name="O'Shaughnessy A."/>
            <person name="Dike S."/>
            <person name="Dedhia N."/>
            <person name="Preston R."/>
            <person name="Balija V."/>
            <person name="McCombie W.R."/>
            <person name="Chow T."/>
            <person name="Chen H."/>
            <person name="Chung M."/>
            <person name="Chen C."/>
            <person name="Shaw J."/>
            <person name="Wu H."/>
            <person name="Hsiao K."/>
            <person name="Chao Y."/>
            <person name="Chu M."/>
            <person name="Cheng C."/>
            <person name="Hour A."/>
            <person name="Lee P."/>
            <person name="Lin S."/>
            <person name="Lin Y."/>
            <person name="Liou J."/>
            <person name="Liu S."/>
            <person name="Hsing Y."/>
            <person name="Raghuvanshi S."/>
            <person name="Mohanty A."/>
            <person name="Bharti A.K."/>
            <person name="Gaur A."/>
            <person name="Gupta V."/>
            <person name="Kumar D."/>
            <person name="Ravi V."/>
            <person name="Vij S."/>
            <person name="Kapur A."/>
            <person name="Khurana P."/>
            <person name="Khurana P."/>
            <person name="Khurana J.P."/>
            <person name="Tyagi A.K."/>
            <person name="Gaikwad K."/>
            <person name="Singh A."/>
            <person name="Dalal V."/>
            <person name="Srivastava S."/>
            <person name="Dixit A."/>
            <person name="Pal A.K."/>
            <person name="Ghazi I.A."/>
            <person name="Yadav M."/>
            <person name="Pandit A."/>
            <person name="Bhargava A."/>
            <person name="Sureshbabu K."/>
            <person name="Batra K."/>
            <person name="Sharma T.R."/>
            <person name="Mohapatra T."/>
            <person name="Singh N.K."/>
            <person name="Messing J."/>
            <person name="Nelson A.B."/>
            <person name="Fuks G."/>
            <person name="Kavchok S."/>
            <person name="Keizer G."/>
            <person name="Linton E."/>
            <person name="Llaca V."/>
            <person name="Song R."/>
            <person name="Tanyolac B."/>
            <person name="Young S."/>
            <person name="Ho-Il K."/>
            <person name="Hahn J.H."/>
            <person name="Sangsakoo G."/>
            <person name="Vanavichit A."/>
            <person name="de Mattos Luiz.A.T."/>
            <person name="Zimmer P.D."/>
            <person name="Malone G."/>
            <person name="Dellagostin O."/>
            <person name="de Oliveira A.C."/>
            <person name="Bevan M."/>
            <person name="Bancroft I."/>
            <person name="Minx P."/>
            <person name="Cordum H."/>
            <person name="Wilson R."/>
            <person name="Cheng Z."/>
            <person name="Jin W."/>
            <person name="Jiang J."/>
            <person name="Leong S.A."/>
            <person name="Iwama H."/>
            <person name="Gojobori T."/>
            <person name="Itoh T."/>
            <person name="Niimura Y."/>
            <person name="Fujii Y."/>
            <person name="Habara T."/>
            <person name="Sakai H."/>
            <person name="Sato Y."/>
            <person name="Wilson G."/>
            <person name="Kumar K."/>
            <person name="McCouch S."/>
            <person name="Juretic N."/>
            <person name="Hoen D."/>
            <person name="Wright S."/>
            <person name="Bruskiewich R."/>
            <person name="Bureau T."/>
            <person name="Miyao A."/>
            <person name="Hirochika H."/>
            <person name="Nishikawa T."/>
            <person name="Kadowaki K."/>
            <person name="Sugiura M."/>
            <person name="Burr B."/>
            <person name="Sasaki T."/>
        </authorList>
    </citation>
    <scope>NUCLEOTIDE SEQUENCE [LARGE SCALE GENOMIC DNA]</scope>
    <source>
        <strain evidence="3">cv. Nipponbare</strain>
    </source>
</reference>
<sequence>MPQRHPSLMPPPPPPVRGFLIAVAVPCCCRLREWGIAELTCESDSDGGGVEAAGHGHQAHGDRGGGGAAAKAAVAATFADAAMAASSGTAAGEDSEKPLVKEPLPQAEVDFILAWKREPSPCPDDVHWALLSPEQRQLHEEMAAMGKEFEDSFEEFQDEVRREVEENGCYMVDESYYTD</sequence>
<dbReference type="AlphaFoldDB" id="Q6YWH2"/>
<dbReference type="PANTHER" id="PTHR35166">
    <property type="entry name" value="OS05G0193700 PROTEIN-RELATED"/>
    <property type="match status" value="1"/>
</dbReference>
<organism evidence="2 3">
    <name type="scientific">Oryza sativa subsp. japonica</name>
    <name type="common">Rice</name>
    <dbReference type="NCBI Taxonomy" id="39947"/>
    <lineage>
        <taxon>Eukaryota</taxon>
        <taxon>Viridiplantae</taxon>
        <taxon>Streptophyta</taxon>
        <taxon>Embryophyta</taxon>
        <taxon>Tracheophyta</taxon>
        <taxon>Spermatophyta</taxon>
        <taxon>Magnoliopsida</taxon>
        <taxon>Liliopsida</taxon>
        <taxon>Poales</taxon>
        <taxon>Poaceae</taxon>
        <taxon>BOP clade</taxon>
        <taxon>Oryzoideae</taxon>
        <taxon>Oryzeae</taxon>
        <taxon>Oryzinae</taxon>
        <taxon>Oryza</taxon>
        <taxon>Oryza sativa</taxon>
    </lineage>
</organism>
<gene>
    <name evidence="2" type="primary">OSJNBa0069D13.31</name>
</gene>
<dbReference type="Proteomes" id="UP000000763">
    <property type="component" value="Chromosome 2"/>
</dbReference>
<dbReference type="EMBL" id="AP005771">
    <property type="protein sequence ID" value="BAD16383.1"/>
    <property type="molecule type" value="Genomic_DNA"/>
</dbReference>
<protein>
    <submittedName>
        <fullName evidence="2">Uncharacterized protein</fullName>
    </submittedName>
</protein>